<dbReference type="OrthoDB" id="4378831at2"/>
<proteinExistence type="predicted"/>
<dbReference type="AlphaFoldDB" id="A0A366EI69"/>
<keyword evidence="3" id="KW-1185">Reference proteome</keyword>
<dbReference type="InterPro" id="IPR018712">
    <property type="entry name" value="Tle1-like_cat"/>
</dbReference>
<dbReference type="RefSeq" id="WP_113893694.1">
    <property type="nucleotide sequence ID" value="NZ_QNRK01000055.1"/>
</dbReference>
<gene>
    <name evidence="2" type="ORF">DFR50_15517</name>
</gene>
<protein>
    <submittedName>
        <fullName evidence="2">Putative alpha/beta hydrolase family protein DUF2235</fullName>
    </submittedName>
</protein>
<dbReference type="GO" id="GO:0016787">
    <property type="term" value="F:hydrolase activity"/>
    <property type="evidence" value="ECO:0007669"/>
    <property type="project" value="UniProtKB-KW"/>
</dbReference>
<reference evidence="2 3" key="1">
    <citation type="submission" date="2018-06" db="EMBL/GenBank/DDBJ databases">
        <title>Genomic Encyclopedia of Type Strains, Phase IV (KMG-IV): sequencing the most valuable type-strain genomes for metagenomic binning, comparative biology and taxonomic classification.</title>
        <authorList>
            <person name="Goeker M."/>
        </authorList>
    </citation>
    <scope>NUCLEOTIDE SEQUENCE [LARGE SCALE GENOMIC DNA]</scope>
    <source>
        <strain evidence="2 3">DSM 24875</strain>
    </source>
</reference>
<dbReference type="Proteomes" id="UP000253529">
    <property type="component" value="Unassembled WGS sequence"/>
</dbReference>
<comment type="caution">
    <text evidence="2">The sequence shown here is derived from an EMBL/GenBank/DDBJ whole genome shotgun (WGS) entry which is preliminary data.</text>
</comment>
<evidence type="ECO:0000313" key="2">
    <source>
        <dbReference type="EMBL" id="RBP02112.1"/>
    </source>
</evidence>
<keyword evidence="2" id="KW-0378">Hydrolase</keyword>
<sequence length="412" mass="43671">MKRIVILIDGTWCDEDSPLPTNIAKLDPANPMVKAALIKPVASDGTAQQVFYHKGVGAESDLFKKILGGAIGIGLKAIVQDAYETVVENFAPGDELYLVGFSRGAYAARALGGLIGASGIQKRADPQTFDAAWANYRVRPAVRNAAAPASRSDKAAIDAYRGAAARGAFHDDRAIKCIAVFDTVGSYGVPAGFGLAAIARYWALFALGFHDTEIGRTVEVGLHAVAVDEHRRPFVPTFWTAPRGKPPTAHVEQTWFPGAHSNVGGGYAETGLSDAALIWMVARIEALTGLEFDADAVRAMTRSANVDGEVVDSSKGWIIDQFAPHFRAILAPAAVEHRAFTNVSNPEVANVGERVGWLTLKKRGRPCLDLGKPATPYQPPNLPASIAPAETAAVTAEEQALWPAVTPPSAAS</sequence>
<dbReference type="PANTHER" id="PTHR33840:SF1">
    <property type="entry name" value="TLE1 PHOSPHOLIPASE DOMAIN-CONTAINING PROTEIN"/>
    <property type="match status" value="1"/>
</dbReference>
<feature type="domain" description="T6SS Phospholipase effector Tle1-like catalytic" evidence="1">
    <location>
        <begin position="2"/>
        <end position="282"/>
    </location>
</feature>
<dbReference type="EMBL" id="QNRK01000055">
    <property type="protein sequence ID" value="RBP02112.1"/>
    <property type="molecule type" value="Genomic_DNA"/>
</dbReference>
<dbReference type="Pfam" id="PF09994">
    <property type="entry name" value="T6SS_Tle1-like_cat"/>
    <property type="match status" value="1"/>
</dbReference>
<accession>A0A366EI69</accession>
<evidence type="ECO:0000259" key="1">
    <source>
        <dbReference type="Pfam" id="PF09994"/>
    </source>
</evidence>
<evidence type="ECO:0000313" key="3">
    <source>
        <dbReference type="Proteomes" id="UP000253529"/>
    </source>
</evidence>
<name>A0A366EI69_9HYPH</name>
<organism evidence="2 3">
    <name type="scientific">Roseiarcus fermentans</name>
    <dbReference type="NCBI Taxonomy" id="1473586"/>
    <lineage>
        <taxon>Bacteria</taxon>
        <taxon>Pseudomonadati</taxon>
        <taxon>Pseudomonadota</taxon>
        <taxon>Alphaproteobacteria</taxon>
        <taxon>Hyphomicrobiales</taxon>
        <taxon>Roseiarcaceae</taxon>
        <taxon>Roseiarcus</taxon>
    </lineage>
</organism>
<dbReference type="PANTHER" id="PTHR33840">
    <property type="match status" value="1"/>
</dbReference>